<keyword evidence="4" id="KW-1185">Reference proteome</keyword>
<reference evidence="3" key="1">
    <citation type="submission" date="2020-10" db="EMBL/GenBank/DDBJ databases">
        <authorList>
            <person name="Castelo-Branco R."/>
            <person name="Eusebio N."/>
            <person name="Adriana R."/>
            <person name="Vieira A."/>
            <person name="Brugerolle De Fraissinette N."/>
            <person name="Rezende De Castro R."/>
            <person name="Schneider M.P."/>
            <person name="Vasconcelos V."/>
            <person name="Leao P.N."/>
        </authorList>
    </citation>
    <scope>NUCLEOTIDE SEQUENCE</scope>
    <source>
        <strain evidence="3">LEGE 06105</strain>
    </source>
</reference>
<organism evidence="3 4">
    <name type="scientific">Plectonema cf. radiosum LEGE 06105</name>
    <dbReference type="NCBI Taxonomy" id="945769"/>
    <lineage>
        <taxon>Bacteria</taxon>
        <taxon>Bacillati</taxon>
        <taxon>Cyanobacteriota</taxon>
        <taxon>Cyanophyceae</taxon>
        <taxon>Oscillatoriophycideae</taxon>
        <taxon>Oscillatoriales</taxon>
        <taxon>Microcoleaceae</taxon>
        <taxon>Plectonema</taxon>
    </lineage>
</organism>
<comment type="caution">
    <text evidence="3">The sequence shown here is derived from an EMBL/GenBank/DDBJ whole genome shotgun (WGS) entry which is preliminary data.</text>
</comment>
<feature type="transmembrane region" description="Helical" evidence="1">
    <location>
        <begin position="81"/>
        <end position="99"/>
    </location>
</feature>
<feature type="transmembrane region" description="Helical" evidence="1">
    <location>
        <begin position="284"/>
        <end position="302"/>
    </location>
</feature>
<dbReference type="EMBL" id="JADEWL010000012">
    <property type="protein sequence ID" value="MBE9212222.1"/>
    <property type="molecule type" value="Genomic_DNA"/>
</dbReference>
<dbReference type="AlphaFoldDB" id="A0A8J7F094"/>
<dbReference type="Pfam" id="PF09925">
    <property type="entry name" value="DUF2157"/>
    <property type="match status" value="1"/>
</dbReference>
<feature type="transmembrane region" description="Helical" evidence="1">
    <location>
        <begin position="322"/>
        <end position="344"/>
    </location>
</feature>
<feature type="transmembrane region" description="Helical" evidence="1">
    <location>
        <begin position="412"/>
        <end position="429"/>
    </location>
</feature>
<proteinExistence type="predicted"/>
<gene>
    <name evidence="3" type="ORF">IQ247_05770</name>
</gene>
<keyword evidence="1" id="KW-0812">Transmembrane</keyword>
<feature type="domain" description="DUF2157" evidence="2">
    <location>
        <begin position="17"/>
        <end position="170"/>
    </location>
</feature>
<evidence type="ECO:0000259" key="2">
    <source>
        <dbReference type="Pfam" id="PF09925"/>
    </source>
</evidence>
<keyword evidence="1" id="KW-0472">Membrane</keyword>
<feature type="transmembrane region" description="Helical" evidence="1">
    <location>
        <begin position="120"/>
        <end position="139"/>
    </location>
</feature>
<evidence type="ECO:0000256" key="1">
    <source>
        <dbReference type="SAM" id="Phobius"/>
    </source>
</evidence>
<feature type="transmembrane region" description="Helical" evidence="1">
    <location>
        <begin position="48"/>
        <end position="69"/>
    </location>
</feature>
<evidence type="ECO:0000313" key="3">
    <source>
        <dbReference type="EMBL" id="MBE9212222.1"/>
    </source>
</evidence>
<dbReference type="Proteomes" id="UP000620559">
    <property type="component" value="Unassembled WGS sequence"/>
</dbReference>
<feature type="transmembrane region" description="Helical" evidence="1">
    <location>
        <begin position="380"/>
        <end position="400"/>
    </location>
</feature>
<evidence type="ECO:0000313" key="4">
    <source>
        <dbReference type="Proteomes" id="UP000620559"/>
    </source>
</evidence>
<keyword evidence="1" id="KW-1133">Transmembrane helix</keyword>
<feature type="transmembrane region" description="Helical" evidence="1">
    <location>
        <begin position="435"/>
        <end position="456"/>
    </location>
</feature>
<feature type="transmembrane region" description="Helical" evidence="1">
    <location>
        <begin position="225"/>
        <end position="242"/>
    </location>
</feature>
<sequence length="464" mass="53618">MIIDNFRVKLRNEAKIWRDEGLIQDSQYEQLSQKYQFDSLDNVAQDRFIFILIGVGCILVGLGAITFVAANWQAWSREVKLILLLSLFFATNIVGFFLWREPVFDNAGKKRRQRKRIFGHGLLLLGALLLGANMAFMAQTFHISGADYELFLYWGIGVLVMAYGLRLASLGVFAFVLFNIGYFMGLGELWTVNNEFSLTRLMIEHMPILWLVLFVPLAYICKSRWIFALSTIAFAISLQFNLNRYYRYSQSWVNHFTFALPPALLWSYDDLLFPKVNQRWFQPVARNLALLFFSILFYILSFREYWRLSDYPPNFNEFKPDLFLLIDLGILTALAIYQWFNLLFANRNRQRQGIDITNISIGILVVMAAFAPIARQNIGGMAFIAIFVFNLLLALLACGMIRQGLQSNQRRAFWGGMILLTLQIITRMLEYNTDLLFKSLVFILCGVAVITAGLWFERHLSVNS</sequence>
<name>A0A8J7F094_9CYAN</name>
<feature type="transmembrane region" description="Helical" evidence="1">
    <location>
        <begin position="151"/>
        <end position="180"/>
    </location>
</feature>
<dbReference type="RefSeq" id="WP_193917957.1">
    <property type="nucleotide sequence ID" value="NZ_JADEWL010000012.1"/>
</dbReference>
<dbReference type="InterPro" id="IPR018677">
    <property type="entry name" value="DUF2157"/>
</dbReference>
<accession>A0A8J7F094</accession>
<protein>
    <submittedName>
        <fullName evidence="3">DUF2157 domain-containing protein</fullName>
    </submittedName>
</protein>
<feature type="transmembrane region" description="Helical" evidence="1">
    <location>
        <begin position="201"/>
        <end position="219"/>
    </location>
</feature>
<feature type="transmembrane region" description="Helical" evidence="1">
    <location>
        <begin position="356"/>
        <end position="374"/>
    </location>
</feature>